<organism evidence="1 2">
    <name type="scientific">Amycolatopsis carbonis</name>
    <dbReference type="NCBI Taxonomy" id="715471"/>
    <lineage>
        <taxon>Bacteria</taxon>
        <taxon>Bacillati</taxon>
        <taxon>Actinomycetota</taxon>
        <taxon>Actinomycetes</taxon>
        <taxon>Pseudonocardiales</taxon>
        <taxon>Pseudonocardiaceae</taxon>
        <taxon>Amycolatopsis</taxon>
    </lineage>
</organism>
<evidence type="ECO:0000313" key="1">
    <source>
        <dbReference type="EMBL" id="WIX75993.1"/>
    </source>
</evidence>
<name>A0A9Y2ICJ2_9PSEU</name>
<accession>A0A9Y2ICJ2</accession>
<sequence length="103" mass="10785">MTDTYTLLCEGVGANPRIPVAARPCASCGTGLWVSSSMVARVDSGEVKPTCFKCAPGRLSEDAVAVIHPGQVDELRSAGVLDAARDLLIALNTGYQRPGTRQP</sequence>
<evidence type="ECO:0000313" key="2">
    <source>
        <dbReference type="Proteomes" id="UP001236014"/>
    </source>
</evidence>
<dbReference type="Proteomes" id="UP001236014">
    <property type="component" value="Chromosome"/>
</dbReference>
<protein>
    <submittedName>
        <fullName evidence="1">Uncharacterized protein</fullName>
    </submittedName>
</protein>
<gene>
    <name evidence="1" type="ORF">QRX50_31535</name>
</gene>
<proteinExistence type="predicted"/>
<dbReference type="RefSeq" id="WP_285966755.1">
    <property type="nucleotide sequence ID" value="NZ_CP127294.1"/>
</dbReference>
<dbReference type="AlphaFoldDB" id="A0A9Y2ICJ2"/>
<dbReference type="KEGG" id="acab:QRX50_31535"/>
<dbReference type="EMBL" id="CP127294">
    <property type="protein sequence ID" value="WIX75993.1"/>
    <property type="molecule type" value="Genomic_DNA"/>
</dbReference>
<keyword evidence="2" id="KW-1185">Reference proteome</keyword>
<reference evidence="1 2" key="1">
    <citation type="submission" date="2023-06" db="EMBL/GenBank/DDBJ databases">
        <authorList>
            <person name="Oyuntsetseg B."/>
            <person name="Kim S.B."/>
        </authorList>
    </citation>
    <scope>NUCLEOTIDE SEQUENCE [LARGE SCALE GENOMIC DNA]</scope>
    <source>
        <strain evidence="1 2">2-15</strain>
    </source>
</reference>